<sequence>MSATALICLGASDGPRAENLLEAGAQLLAEPGTSLAAVSGLYGDRHYLHTGDATLNLVLALDWRDPPQPQALERRFKRIEAGFGRQRDPRRRMPVPLDIDLLGALDADGPRWQPRYDPGRGYLFHGLSQLPLAPLQAALDALQRQRGFRGEDNAHGFYAYAGVGFVRRYLIERAAQLRDAGQREAG</sequence>
<reference evidence="8 9" key="1">
    <citation type="submission" date="2015-11" db="EMBL/GenBank/DDBJ databases">
        <title>Genome sequences of Lysobacter enzymogenes strain C3 and Lysobacter antibioticus ATCC 29479.</title>
        <authorList>
            <person name="Kobayashi D.Y."/>
        </authorList>
    </citation>
    <scope>NUCLEOTIDE SEQUENCE [LARGE SCALE GENOMIC DNA]</scope>
    <source>
        <strain evidence="8 9">C3</strain>
    </source>
</reference>
<evidence type="ECO:0000256" key="3">
    <source>
        <dbReference type="ARBA" id="ARBA00022679"/>
    </source>
</evidence>
<evidence type="ECO:0000313" key="9">
    <source>
        <dbReference type="Proteomes" id="UP000061569"/>
    </source>
</evidence>
<dbReference type="UniPathway" id="UPA00077">
    <property type="reaction ID" value="UER00155"/>
</dbReference>
<dbReference type="EC" id="2.7.6.3" evidence="2"/>
<protein>
    <recommendedName>
        <fullName evidence="2">2-amino-4-hydroxy-6-hydroxymethyldihydropteridine diphosphokinase</fullName>
        <ecNumber evidence="2">2.7.6.3</ecNumber>
    </recommendedName>
</protein>
<comment type="pathway">
    <text evidence="1">Cofactor biosynthesis; tetrahydrofolate biosynthesis; 2-amino-4-hydroxy-6-hydroxymethyl-7,8-dihydropteridine diphosphate from 7,8-dihydroneopterin triphosphate: step 4/4.</text>
</comment>
<evidence type="ECO:0000256" key="5">
    <source>
        <dbReference type="ARBA" id="ARBA00022777"/>
    </source>
</evidence>
<evidence type="ECO:0000313" key="8">
    <source>
        <dbReference type="EMBL" id="ALN58360.1"/>
    </source>
</evidence>
<dbReference type="KEGG" id="lez:GLE_3012"/>
<dbReference type="Proteomes" id="UP000061569">
    <property type="component" value="Chromosome"/>
</dbReference>
<keyword evidence="4" id="KW-0547">Nucleotide-binding</keyword>
<evidence type="ECO:0000256" key="2">
    <source>
        <dbReference type="ARBA" id="ARBA00013253"/>
    </source>
</evidence>
<proteinExistence type="predicted"/>
<evidence type="ECO:0000256" key="1">
    <source>
        <dbReference type="ARBA" id="ARBA00005051"/>
    </source>
</evidence>
<keyword evidence="3 8" id="KW-0808">Transferase</keyword>
<dbReference type="EMBL" id="CP013140">
    <property type="protein sequence ID" value="ALN58360.1"/>
    <property type="molecule type" value="Genomic_DNA"/>
</dbReference>
<dbReference type="Pfam" id="PF01288">
    <property type="entry name" value="HPPK"/>
    <property type="match status" value="1"/>
</dbReference>
<dbReference type="STRING" id="69.GLE_3012"/>
<keyword evidence="6" id="KW-0067">ATP-binding</keyword>
<gene>
    <name evidence="8" type="ORF">GLE_3012</name>
</gene>
<evidence type="ECO:0000256" key="6">
    <source>
        <dbReference type="ARBA" id="ARBA00022840"/>
    </source>
</evidence>
<dbReference type="GO" id="GO:0046654">
    <property type="term" value="P:tetrahydrofolate biosynthetic process"/>
    <property type="evidence" value="ECO:0007669"/>
    <property type="project" value="UniProtKB-UniPathway"/>
</dbReference>
<dbReference type="GO" id="GO:0016301">
    <property type="term" value="F:kinase activity"/>
    <property type="evidence" value="ECO:0007669"/>
    <property type="project" value="UniProtKB-KW"/>
</dbReference>
<dbReference type="PATRIC" id="fig|69.6.peg.2973"/>
<dbReference type="SUPFAM" id="SSF55083">
    <property type="entry name" value="6-hydroxymethyl-7,8-dihydropterin pyrophosphokinase, HPPK"/>
    <property type="match status" value="1"/>
</dbReference>
<evidence type="ECO:0000256" key="4">
    <source>
        <dbReference type="ARBA" id="ARBA00022741"/>
    </source>
</evidence>
<evidence type="ECO:0000256" key="7">
    <source>
        <dbReference type="ARBA" id="ARBA00022909"/>
    </source>
</evidence>
<organism evidence="8 9">
    <name type="scientific">Lysobacter enzymogenes</name>
    <dbReference type="NCBI Taxonomy" id="69"/>
    <lineage>
        <taxon>Bacteria</taxon>
        <taxon>Pseudomonadati</taxon>
        <taxon>Pseudomonadota</taxon>
        <taxon>Gammaproteobacteria</taxon>
        <taxon>Lysobacterales</taxon>
        <taxon>Lysobacteraceae</taxon>
        <taxon>Lysobacter</taxon>
    </lineage>
</organism>
<dbReference type="InterPro" id="IPR000550">
    <property type="entry name" value="Hppk"/>
</dbReference>
<keyword evidence="7" id="KW-0289">Folate biosynthesis</keyword>
<dbReference type="InterPro" id="IPR035907">
    <property type="entry name" value="Hppk_sf"/>
</dbReference>
<name>A0A0S2DJ94_LYSEN</name>
<keyword evidence="5 8" id="KW-0418">Kinase</keyword>
<dbReference type="RefSeq" id="WP_057947979.1">
    <property type="nucleotide sequence ID" value="NZ_CP067396.1"/>
</dbReference>
<dbReference type="GO" id="GO:0005524">
    <property type="term" value="F:ATP binding"/>
    <property type="evidence" value="ECO:0007669"/>
    <property type="project" value="UniProtKB-KW"/>
</dbReference>
<dbReference type="GO" id="GO:0046656">
    <property type="term" value="P:folic acid biosynthetic process"/>
    <property type="evidence" value="ECO:0007669"/>
    <property type="project" value="UniProtKB-KW"/>
</dbReference>
<dbReference type="Gene3D" id="3.30.70.560">
    <property type="entry name" value="7,8-Dihydro-6-hydroxymethylpterin-pyrophosphokinase HPPK"/>
    <property type="match status" value="1"/>
</dbReference>
<dbReference type="GO" id="GO:0003848">
    <property type="term" value="F:2-amino-4-hydroxy-6-hydroxymethyldihydropteridine diphosphokinase activity"/>
    <property type="evidence" value="ECO:0007669"/>
    <property type="project" value="UniProtKB-EC"/>
</dbReference>
<accession>A0A0S2DJ94</accession>
<dbReference type="OrthoDB" id="6024069at2"/>
<dbReference type="AlphaFoldDB" id="A0A0S2DJ94"/>